<name>A0A2Z6M773_TRISU</name>
<keyword evidence="2" id="KW-1185">Reference proteome</keyword>
<dbReference type="EMBL" id="DF973370">
    <property type="protein sequence ID" value="GAU28274.1"/>
    <property type="molecule type" value="Genomic_DNA"/>
</dbReference>
<organism evidence="1 2">
    <name type="scientific">Trifolium subterraneum</name>
    <name type="common">Subterranean clover</name>
    <dbReference type="NCBI Taxonomy" id="3900"/>
    <lineage>
        <taxon>Eukaryota</taxon>
        <taxon>Viridiplantae</taxon>
        <taxon>Streptophyta</taxon>
        <taxon>Embryophyta</taxon>
        <taxon>Tracheophyta</taxon>
        <taxon>Spermatophyta</taxon>
        <taxon>Magnoliopsida</taxon>
        <taxon>eudicotyledons</taxon>
        <taxon>Gunneridae</taxon>
        <taxon>Pentapetalae</taxon>
        <taxon>rosids</taxon>
        <taxon>fabids</taxon>
        <taxon>Fabales</taxon>
        <taxon>Fabaceae</taxon>
        <taxon>Papilionoideae</taxon>
        <taxon>50 kb inversion clade</taxon>
        <taxon>NPAAA clade</taxon>
        <taxon>Hologalegina</taxon>
        <taxon>IRL clade</taxon>
        <taxon>Trifolieae</taxon>
        <taxon>Trifolium</taxon>
    </lineage>
</organism>
<reference evidence="2" key="1">
    <citation type="journal article" date="2017" name="Front. Plant Sci.">
        <title>Climate Clever Clovers: New Paradigm to Reduce the Environmental Footprint of Ruminants by Breeding Low Methanogenic Forages Utilizing Haplotype Variation.</title>
        <authorList>
            <person name="Kaur P."/>
            <person name="Appels R."/>
            <person name="Bayer P.E."/>
            <person name="Keeble-Gagnere G."/>
            <person name="Wang J."/>
            <person name="Hirakawa H."/>
            <person name="Shirasawa K."/>
            <person name="Vercoe P."/>
            <person name="Stefanova K."/>
            <person name="Durmic Z."/>
            <person name="Nichols P."/>
            <person name="Revell C."/>
            <person name="Isobe S.N."/>
            <person name="Edwards D."/>
            <person name="Erskine W."/>
        </authorList>
    </citation>
    <scope>NUCLEOTIDE SEQUENCE [LARGE SCALE GENOMIC DNA]</scope>
    <source>
        <strain evidence="2">cv. Daliak</strain>
    </source>
</reference>
<dbReference type="AlphaFoldDB" id="A0A2Z6M773"/>
<accession>A0A2Z6M773</accession>
<evidence type="ECO:0000313" key="2">
    <source>
        <dbReference type="Proteomes" id="UP000242715"/>
    </source>
</evidence>
<gene>
    <name evidence="1" type="ORF">TSUD_118810</name>
</gene>
<evidence type="ECO:0008006" key="3">
    <source>
        <dbReference type="Google" id="ProtNLM"/>
    </source>
</evidence>
<dbReference type="OrthoDB" id="1743675at2759"/>
<sequence length="94" mass="10665">METSLLMLKTKLDDSLLEKLKITLFKLDNAFHGDAGVKELLGTLRYAIFEVENLLDEINTEALRCKVESEYQTLTPTTSQCWGNGKQDHHHNTG</sequence>
<evidence type="ECO:0000313" key="1">
    <source>
        <dbReference type="EMBL" id="GAU28274.1"/>
    </source>
</evidence>
<proteinExistence type="predicted"/>
<dbReference type="Proteomes" id="UP000242715">
    <property type="component" value="Unassembled WGS sequence"/>
</dbReference>
<protein>
    <recommendedName>
        <fullName evidence="3">Rx N-terminal domain-containing protein</fullName>
    </recommendedName>
</protein>